<dbReference type="AlphaFoldDB" id="A0A5D6VAH6"/>
<dbReference type="EMBL" id="VTHL01000003">
    <property type="protein sequence ID" value="TYZ12536.1"/>
    <property type="molecule type" value="Genomic_DNA"/>
</dbReference>
<sequence length="1011" mass="111747">MGDWLNNFGSLARYAFTARPPTSFVVLTRTLLSRLLFWPSAALVVAASLHGCASERGPVGRTYQNIVARDNAYFLAREKMRTVEEDLNKARLNDYNRVLPLFPTIDSLTAVRLAPDMEDIIKKTSIPIQYHPGSDWTDDSYILVGKARYYKRELEDAIKTFKYVNTTSKDPHARHEALIWLMRSFLALKEYESASAVSDILDKEVGTESNAKALFLTRAEYYLRTDNQPLAIANLEKALPYITPKNEQSRTRYVLAQLYQAQGNDKKAYAQLNQILKRNPPYELDFYSKLMLGQVSDLNQNDRARLDKYFAKLLKDTKNKEYGDKIYYEMARLEYRQQRYPEALKLLQKSARATGSTQAQKSYTYLLAGRINYENLQKYRPAAAYYDSTVQNLSRESPDYAAIAERSAILQEFAKQLTIVDTQDSLQALAKLDTATLRTRLLSYAEAELAAKAAEEKRLADQRERESRRQTATGVSSVRSGNPDIDPFAFANANTGAQWYFDNPTSLSTARSEFVRRWGDRPLQDNWRITSTASTSPATARGGNVPITVAGSDATQVNAAGAAAAALNPAQQAATLAAQYRQNIPLTAELLAASSQQIEEALFALGSIYGQQLREPAKAAETYETLLTRFPTSKHAPEVYYSLFLLYKEAGSTKADEYAQRLRQEFPTSSYARLVADPEYLRRMSVANAGVSVQLDSAFAFYKQQEFKKAGRVLTRTRKLYPESDYNDRVAYLGVLLALRTQPPATTKAQVARFVKDYPNSPLVTDAQSLLETFARYEQGSLPGALASTDKPRVSYFRPGEVDNRMRIFYGANESPVVVPKPAVPAPVEAATPAAPTPAAPASATPAPSPDKTPATTPLAVAEPGAAAVPAPATATPGGPDPAPTAPVSPYAANLSANHAVVLVIAKDAPLLATLPTQLTAYNNRYYRAANLQVQQQPLGDGFVAVVVQSLAGSKVAQSYAVKLRGPQGPLGRLRGVGYQSLIVGIENLPVLLQRQNVAEYEQFYQQAYRP</sequence>
<evidence type="ECO:0000313" key="3">
    <source>
        <dbReference type="Proteomes" id="UP000322791"/>
    </source>
</evidence>
<dbReference type="Pfam" id="PF13174">
    <property type="entry name" value="TPR_6"/>
    <property type="match status" value="2"/>
</dbReference>
<evidence type="ECO:0000256" key="1">
    <source>
        <dbReference type="SAM" id="MobiDB-lite"/>
    </source>
</evidence>
<feature type="region of interest" description="Disordered" evidence="1">
    <location>
        <begin position="828"/>
        <end position="885"/>
    </location>
</feature>
<feature type="compositionally biased region" description="Basic and acidic residues" evidence="1">
    <location>
        <begin position="458"/>
        <end position="469"/>
    </location>
</feature>
<feature type="compositionally biased region" description="Low complexity" evidence="1">
    <location>
        <begin position="840"/>
        <end position="878"/>
    </location>
</feature>
<dbReference type="InterPro" id="IPR011990">
    <property type="entry name" value="TPR-like_helical_dom_sf"/>
</dbReference>
<dbReference type="SUPFAM" id="SSF81901">
    <property type="entry name" value="HCP-like"/>
    <property type="match status" value="1"/>
</dbReference>
<dbReference type="Gene3D" id="1.25.40.10">
    <property type="entry name" value="Tetratricopeptide repeat domain"/>
    <property type="match status" value="3"/>
</dbReference>
<evidence type="ECO:0000313" key="2">
    <source>
        <dbReference type="EMBL" id="TYZ12536.1"/>
    </source>
</evidence>
<comment type="caution">
    <text evidence="2">The sequence shown here is derived from an EMBL/GenBank/DDBJ whole genome shotgun (WGS) entry which is preliminary data.</text>
</comment>
<protein>
    <submittedName>
        <fullName evidence="2">Tetratricopeptide repeat protein</fullName>
    </submittedName>
</protein>
<gene>
    <name evidence="2" type="ORF">FY528_04365</name>
</gene>
<feature type="region of interest" description="Disordered" evidence="1">
    <location>
        <begin position="458"/>
        <end position="479"/>
    </location>
</feature>
<keyword evidence="3" id="KW-1185">Reference proteome</keyword>
<dbReference type="Proteomes" id="UP000322791">
    <property type="component" value="Unassembled WGS sequence"/>
</dbReference>
<organism evidence="2 3">
    <name type="scientific">Hymenobacter lutimineralis</name>
    <dbReference type="NCBI Taxonomy" id="2606448"/>
    <lineage>
        <taxon>Bacteria</taxon>
        <taxon>Pseudomonadati</taxon>
        <taxon>Bacteroidota</taxon>
        <taxon>Cytophagia</taxon>
        <taxon>Cytophagales</taxon>
        <taxon>Hymenobacteraceae</taxon>
        <taxon>Hymenobacter</taxon>
    </lineage>
</organism>
<dbReference type="SMART" id="SM00028">
    <property type="entry name" value="TPR"/>
    <property type="match status" value="3"/>
</dbReference>
<reference evidence="2 3" key="1">
    <citation type="submission" date="2019-08" db="EMBL/GenBank/DDBJ databases">
        <authorList>
            <person name="Seo M.-J."/>
        </authorList>
    </citation>
    <scope>NUCLEOTIDE SEQUENCE [LARGE SCALE GENOMIC DNA]</scope>
    <source>
        <strain evidence="2 3">KIGAM108</strain>
    </source>
</reference>
<proteinExistence type="predicted"/>
<dbReference type="InterPro" id="IPR019734">
    <property type="entry name" value="TPR_rpt"/>
</dbReference>
<name>A0A5D6VAH6_9BACT</name>
<feature type="compositionally biased region" description="Polar residues" evidence="1">
    <location>
        <begin position="470"/>
        <end position="479"/>
    </location>
</feature>
<accession>A0A5D6VAH6</accession>